<dbReference type="InterPro" id="IPR003137">
    <property type="entry name" value="PA_domain"/>
</dbReference>
<feature type="signal peptide" evidence="1">
    <location>
        <begin position="1"/>
        <end position="29"/>
    </location>
</feature>
<dbReference type="PANTHER" id="PTHR12147:SF26">
    <property type="entry name" value="PEPTIDASE M28 DOMAIN-CONTAINING PROTEIN"/>
    <property type="match status" value="1"/>
</dbReference>
<dbReference type="Proteomes" id="UP000605848">
    <property type="component" value="Unassembled WGS sequence"/>
</dbReference>
<dbReference type="Gene3D" id="3.40.630.10">
    <property type="entry name" value="Zn peptidases"/>
    <property type="match status" value="1"/>
</dbReference>
<reference evidence="4" key="1">
    <citation type="submission" date="2021-01" db="EMBL/GenBank/DDBJ databases">
        <title>Microvirga sp.</title>
        <authorList>
            <person name="Kim M.K."/>
        </authorList>
    </citation>
    <scope>NUCLEOTIDE SEQUENCE</scope>
    <source>
        <strain evidence="4">5420S-16</strain>
    </source>
</reference>
<dbReference type="InterPro" id="IPR045175">
    <property type="entry name" value="M28_fam"/>
</dbReference>
<dbReference type="RefSeq" id="WP_202061003.1">
    <property type="nucleotide sequence ID" value="NZ_JAEQMY010000020.1"/>
</dbReference>
<name>A0A936Z9C6_9HYPH</name>
<evidence type="ECO:0000256" key="1">
    <source>
        <dbReference type="SAM" id="SignalP"/>
    </source>
</evidence>
<feature type="chain" id="PRO_5037644945" evidence="1">
    <location>
        <begin position="30"/>
        <end position="478"/>
    </location>
</feature>
<organism evidence="4 5">
    <name type="scientific">Microvirga aerilata</name>
    <dbReference type="NCBI Taxonomy" id="670292"/>
    <lineage>
        <taxon>Bacteria</taxon>
        <taxon>Pseudomonadati</taxon>
        <taxon>Pseudomonadota</taxon>
        <taxon>Alphaproteobacteria</taxon>
        <taxon>Hyphomicrobiales</taxon>
        <taxon>Methylobacteriaceae</taxon>
        <taxon>Microvirga</taxon>
    </lineage>
</organism>
<dbReference type="Pfam" id="PF02225">
    <property type="entry name" value="PA"/>
    <property type="match status" value="1"/>
</dbReference>
<evidence type="ECO:0000313" key="5">
    <source>
        <dbReference type="Proteomes" id="UP000605848"/>
    </source>
</evidence>
<dbReference type="PANTHER" id="PTHR12147">
    <property type="entry name" value="METALLOPEPTIDASE M28 FAMILY MEMBER"/>
    <property type="match status" value="1"/>
</dbReference>
<dbReference type="SUPFAM" id="SSF52025">
    <property type="entry name" value="PA domain"/>
    <property type="match status" value="1"/>
</dbReference>
<keyword evidence="5" id="KW-1185">Reference proteome</keyword>
<keyword evidence="1" id="KW-0732">Signal</keyword>
<dbReference type="InterPro" id="IPR046450">
    <property type="entry name" value="PA_dom_sf"/>
</dbReference>
<comment type="caution">
    <text evidence="4">The sequence shown here is derived from an EMBL/GenBank/DDBJ whole genome shotgun (WGS) entry which is preliminary data.</text>
</comment>
<gene>
    <name evidence="4" type="ORF">JKG68_15250</name>
</gene>
<dbReference type="Pfam" id="PF04389">
    <property type="entry name" value="Peptidase_M28"/>
    <property type="match status" value="1"/>
</dbReference>
<dbReference type="GO" id="GO:0008235">
    <property type="term" value="F:metalloexopeptidase activity"/>
    <property type="evidence" value="ECO:0007669"/>
    <property type="project" value="InterPro"/>
</dbReference>
<sequence>MSPPVLSACRTAIATVLVLAGTTASRADAALASTSVDVDPYRHVKALQDIAAAHKGNRAAGTPGYDRSAEYVADQLRGAGYAVRFEEFTFPFFEEGSPPVLVSEPEGSNAFSPSRETMRTLMNSGSGDVTATLQPVDLGLAEEALQTSTSACESEDFAGFAPGHIALVRRGTCPFQTKVEQAQAAGAAGVIIMNQGTEGQAGVFGGRLATLASIPVLGVTTEVGRRLADAARDPVRSKARLKIEVETGIRSTRNVIAERGEAGGPLTMVGAHLDSVSQGPGMNDNASGSAAVLEAALRLAGEPAPPASIRFAFWGAEERGLVGSRHHLDTLPDEERRRVHLYINLDMVGSPNFGRFVQLTHPDKTAQAASTLQALRDYFGARSLPIEERTSYQRGFGSDDAAFAAKDIPTIGLFTGAGNAKNGAHAERFGGQAGQPFDPCYHEACDTPLNVNRQVLGQMTDALTHILGRLAPATPSDR</sequence>
<protein>
    <submittedName>
        <fullName evidence="4">M20/M25/M40 family metallo-hydrolase</fullName>
    </submittedName>
</protein>
<evidence type="ECO:0000259" key="3">
    <source>
        <dbReference type="Pfam" id="PF04389"/>
    </source>
</evidence>
<dbReference type="SUPFAM" id="SSF53187">
    <property type="entry name" value="Zn-dependent exopeptidases"/>
    <property type="match status" value="1"/>
</dbReference>
<feature type="domain" description="PA" evidence="2">
    <location>
        <begin position="148"/>
        <end position="227"/>
    </location>
</feature>
<evidence type="ECO:0000259" key="2">
    <source>
        <dbReference type="Pfam" id="PF02225"/>
    </source>
</evidence>
<dbReference type="EMBL" id="JAEQMY010000020">
    <property type="protein sequence ID" value="MBL0405326.1"/>
    <property type="molecule type" value="Genomic_DNA"/>
</dbReference>
<dbReference type="InterPro" id="IPR007484">
    <property type="entry name" value="Peptidase_M28"/>
</dbReference>
<dbReference type="Gene3D" id="3.50.30.30">
    <property type="match status" value="1"/>
</dbReference>
<dbReference type="AlphaFoldDB" id="A0A936Z9C6"/>
<proteinExistence type="predicted"/>
<dbReference type="GO" id="GO:0006508">
    <property type="term" value="P:proteolysis"/>
    <property type="evidence" value="ECO:0007669"/>
    <property type="project" value="InterPro"/>
</dbReference>
<accession>A0A936Z9C6</accession>
<evidence type="ECO:0000313" key="4">
    <source>
        <dbReference type="EMBL" id="MBL0405326.1"/>
    </source>
</evidence>
<feature type="domain" description="Peptidase M28" evidence="3">
    <location>
        <begin position="254"/>
        <end position="465"/>
    </location>
</feature>